<keyword evidence="1" id="KW-0732">Signal</keyword>
<evidence type="ECO:0000256" key="1">
    <source>
        <dbReference type="SAM" id="SignalP"/>
    </source>
</evidence>
<comment type="caution">
    <text evidence="3">The sequence shown here is derived from an EMBL/GenBank/DDBJ whole genome shotgun (WGS) entry which is preliminary data.</text>
</comment>
<evidence type="ECO:0000313" key="4">
    <source>
        <dbReference type="Proteomes" id="UP001524642"/>
    </source>
</evidence>
<dbReference type="SMART" id="SM00972">
    <property type="entry name" value="SCPU"/>
    <property type="match status" value="1"/>
</dbReference>
<proteinExistence type="predicted"/>
<dbReference type="InterPro" id="IPR007893">
    <property type="entry name" value="Spore_coat_U/FanG"/>
</dbReference>
<evidence type="ECO:0000259" key="2">
    <source>
        <dbReference type="Pfam" id="PF05229"/>
    </source>
</evidence>
<keyword evidence="4" id="KW-1185">Reference proteome</keyword>
<organism evidence="3 4">
    <name type="scientific">Roseomonas populi</name>
    <dbReference type="NCBI Taxonomy" id="3121582"/>
    <lineage>
        <taxon>Bacteria</taxon>
        <taxon>Pseudomonadati</taxon>
        <taxon>Pseudomonadota</taxon>
        <taxon>Alphaproteobacteria</taxon>
        <taxon>Acetobacterales</taxon>
        <taxon>Roseomonadaceae</taxon>
        <taxon>Roseomonas</taxon>
    </lineage>
</organism>
<dbReference type="PANTHER" id="PTHR37089">
    <property type="entry name" value="PROTEIN U-RELATED"/>
    <property type="match status" value="1"/>
</dbReference>
<dbReference type="RefSeq" id="WP_257716347.1">
    <property type="nucleotide sequence ID" value="NZ_JANJOU010000008.1"/>
</dbReference>
<dbReference type="EMBL" id="JANJOU010000008">
    <property type="protein sequence ID" value="MCR0982680.1"/>
    <property type="molecule type" value="Genomic_DNA"/>
</dbReference>
<dbReference type="InterPro" id="IPR053167">
    <property type="entry name" value="Spore_coat_component"/>
</dbReference>
<name>A0ABT1X3K7_9PROT</name>
<dbReference type="Proteomes" id="UP001524642">
    <property type="component" value="Unassembled WGS sequence"/>
</dbReference>
<feature type="signal peptide" evidence="1">
    <location>
        <begin position="1"/>
        <end position="26"/>
    </location>
</feature>
<feature type="chain" id="PRO_5046820915" evidence="1">
    <location>
        <begin position="27"/>
        <end position="158"/>
    </location>
</feature>
<evidence type="ECO:0000313" key="3">
    <source>
        <dbReference type="EMBL" id="MCR0982680.1"/>
    </source>
</evidence>
<reference evidence="3 4" key="1">
    <citation type="submission" date="2022-06" db="EMBL/GenBank/DDBJ databases">
        <title>Roseomonas CN29.</title>
        <authorList>
            <person name="Cheng Y."/>
            <person name="He X."/>
        </authorList>
    </citation>
    <scope>NUCLEOTIDE SEQUENCE [LARGE SCALE GENOMIC DNA]</scope>
    <source>
        <strain evidence="3 4">CN29</strain>
    </source>
</reference>
<accession>A0ABT1X3K7</accession>
<feature type="domain" description="Spore coat protein U/FanG" evidence="2">
    <location>
        <begin position="17"/>
        <end position="155"/>
    </location>
</feature>
<sequence length="158" mass="16466">MPLSAHVRRCALSAWLLLSVAGAAQAACSVQATPLAFGNYSPVSTSPTQSVGTVTVRCATLLGLNLSYTIALSAGMSGNPGNRYLSSGSANLRYQLYQDAAGSIPWGDGSSGTTPLTDRQLLVLLGTGKSYSIYGRIMARQNVPPGTYQDTIVVTVTY</sequence>
<protein>
    <submittedName>
        <fullName evidence="3">Spore coat U domain-containing protein</fullName>
    </submittedName>
</protein>
<dbReference type="Pfam" id="PF05229">
    <property type="entry name" value="SCPU"/>
    <property type="match status" value="1"/>
</dbReference>
<gene>
    <name evidence="3" type="ORF">NRP21_11530</name>
</gene>
<dbReference type="PANTHER" id="PTHR37089:SF3">
    <property type="entry name" value="EXPORTED PROTEIN"/>
    <property type="match status" value="1"/>
</dbReference>